<dbReference type="PATRIC" id="fig|1158607.3.peg.3457"/>
<gene>
    <name evidence="1" type="ORF">UAU_03463</name>
</gene>
<dbReference type="Proteomes" id="UP000013782">
    <property type="component" value="Unassembled WGS sequence"/>
</dbReference>
<dbReference type="EMBL" id="AJAQ01000035">
    <property type="protein sequence ID" value="EOH90924.1"/>
    <property type="molecule type" value="Genomic_DNA"/>
</dbReference>
<dbReference type="AlphaFoldDB" id="R2SS66"/>
<name>R2SS66_9ENTE</name>
<dbReference type="HOGENOM" id="CLU_067316_1_0_9"/>
<keyword evidence="2" id="KW-1185">Reference proteome</keyword>
<dbReference type="InterPro" id="IPR045738">
    <property type="entry name" value="DUF6088"/>
</dbReference>
<dbReference type="OrthoDB" id="9798200at2"/>
<evidence type="ECO:0000313" key="2">
    <source>
        <dbReference type="Proteomes" id="UP000013782"/>
    </source>
</evidence>
<accession>R2SS66</accession>
<comment type="caution">
    <text evidence="1">The sequence shown here is derived from an EMBL/GenBank/DDBJ whole genome shotgun (WGS) entry which is preliminary data.</text>
</comment>
<protein>
    <recommendedName>
        <fullName evidence="3">Transcriptional regulator, AbiEi antitoxin, Type IV TA system</fullName>
    </recommendedName>
</protein>
<sequence length="200" mass="22947">MAVKDKIKNRVRIAPKGKIFVLSDFASLGNYKAIQKQVNLLVQEGELRQLHRGIYQKPKYNELVQRIVPASAEEIAAAYARKNRWKISPAGDLALNKLGLSTQVPVQYHYVSSGPSKEIELENGRKITFRHVTQRESDMHPVSATIIEALKTLGQENVTNKTMKKISNRLDTKQYEQLKKDSVNARSWIRDLINKMEEYR</sequence>
<organism evidence="1 2">
    <name type="scientific">Enterococcus pallens ATCC BAA-351</name>
    <dbReference type="NCBI Taxonomy" id="1158607"/>
    <lineage>
        <taxon>Bacteria</taxon>
        <taxon>Bacillati</taxon>
        <taxon>Bacillota</taxon>
        <taxon>Bacilli</taxon>
        <taxon>Lactobacillales</taxon>
        <taxon>Enterococcaceae</taxon>
        <taxon>Enterococcus</taxon>
    </lineage>
</organism>
<dbReference type="eggNOG" id="COG5340">
    <property type="taxonomic scope" value="Bacteria"/>
</dbReference>
<evidence type="ECO:0000313" key="1">
    <source>
        <dbReference type="EMBL" id="EOH90924.1"/>
    </source>
</evidence>
<dbReference type="STRING" id="160454.RV10_GL002515"/>
<dbReference type="RefSeq" id="WP_010758440.1">
    <property type="nucleotide sequence ID" value="NZ_ASWD01000004.1"/>
</dbReference>
<dbReference type="Pfam" id="PF19570">
    <property type="entry name" value="DUF6088"/>
    <property type="match status" value="1"/>
</dbReference>
<reference evidence="1 2" key="1">
    <citation type="submission" date="2013-02" db="EMBL/GenBank/DDBJ databases">
        <title>The Genome Sequence of Enterococcus pallens BAA-351.</title>
        <authorList>
            <consortium name="The Broad Institute Genome Sequencing Platform"/>
            <consortium name="The Broad Institute Genome Sequencing Center for Infectious Disease"/>
            <person name="Earl A.M."/>
            <person name="Gilmore M.S."/>
            <person name="Lebreton F."/>
            <person name="Walker B."/>
            <person name="Young S.K."/>
            <person name="Zeng Q."/>
            <person name="Gargeya S."/>
            <person name="Fitzgerald M."/>
            <person name="Haas B."/>
            <person name="Abouelleil A."/>
            <person name="Alvarado L."/>
            <person name="Arachchi H.M."/>
            <person name="Berlin A.M."/>
            <person name="Chapman S.B."/>
            <person name="Dewar J."/>
            <person name="Goldberg J."/>
            <person name="Griggs A."/>
            <person name="Gujja S."/>
            <person name="Hansen M."/>
            <person name="Howarth C."/>
            <person name="Imamovic A."/>
            <person name="Larimer J."/>
            <person name="McCowan C."/>
            <person name="Murphy C."/>
            <person name="Neiman D."/>
            <person name="Pearson M."/>
            <person name="Priest M."/>
            <person name="Roberts A."/>
            <person name="Saif S."/>
            <person name="Shea T."/>
            <person name="Sisk P."/>
            <person name="Sykes S."/>
            <person name="Wortman J."/>
            <person name="Nusbaum C."/>
            <person name="Birren B."/>
        </authorList>
    </citation>
    <scope>NUCLEOTIDE SEQUENCE [LARGE SCALE GENOMIC DNA]</scope>
    <source>
        <strain evidence="1 2">ATCC BAA-351</strain>
    </source>
</reference>
<proteinExistence type="predicted"/>
<evidence type="ECO:0008006" key="3">
    <source>
        <dbReference type="Google" id="ProtNLM"/>
    </source>
</evidence>